<dbReference type="GO" id="GO:0032266">
    <property type="term" value="F:phosphatidylinositol-3-phosphate binding"/>
    <property type="evidence" value="ECO:0007669"/>
    <property type="project" value="InterPro"/>
</dbReference>
<comment type="caution">
    <text evidence="11">The sequence shown here is derived from an EMBL/GenBank/DDBJ whole genome shotgun (WGS) entry which is preliminary data.</text>
</comment>
<dbReference type="PROSITE" id="PS50195">
    <property type="entry name" value="PX"/>
    <property type="match status" value="1"/>
</dbReference>
<dbReference type="Pfam" id="PF00787">
    <property type="entry name" value="PX"/>
    <property type="match status" value="1"/>
</dbReference>
<dbReference type="CDD" id="cd07280">
    <property type="entry name" value="PX_YPT35"/>
    <property type="match status" value="1"/>
</dbReference>
<dbReference type="InterPro" id="IPR001683">
    <property type="entry name" value="PX_dom"/>
</dbReference>
<reference evidence="11 12" key="1">
    <citation type="submission" date="2016-07" db="EMBL/GenBank/DDBJ databases">
        <title>Pervasive Adenine N6-methylation of Active Genes in Fungi.</title>
        <authorList>
            <consortium name="DOE Joint Genome Institute"/>
            <person name="Mondo S.J."/>
            <person name="Dannebaum R.O."/>
            <person name="Kuo R.C."/>
            <person name="Labutti K."/>
            <person name="Haridas S."/>
            <person name="Kuo A."/>
            <person name="Salamov A."/>
            <person name="Ahrendt S.R."/>
            <person name="Lipzen A."/>
            <person name="Sullivan W."/>
            <person name="Andreopoulos W.B."/>
            <person name="Clum A."/>
            <person name="Lindquist E."/>
            <person name="Daum C."/>
            <person name="Ramamoorthy G.K."/>
            <person name="Gryganskyi A."/>
            <person name="Culley D."/>
            <person name="Magnuson J.K."/>
            <person name="James T.Y."/>
            <person name="O'Malley M.A."/>
            <person name="Stajich J.E."/>
            <person name="Spatafora J.W."/>
            <person name="Visel A."/>
            <person name="Grigoriev I.V."/>
        </authorList>
    </citation>
    <scope>NUCLEOTIDE SEQUENCE [LARGE SCALE GENOMIC DNA]</scope>
    <source>
        <strain evidence="11 12">62-1032</strain>
    </source>
</reference>
<evidence type="ECO:0000313" key="12">
    <source>
        <dbReference type="Proteomes" id="UP000193467"/>
    </source>
</evidence>
<evidence type="ECO:0000256" key="1">
    <source>
        <dbReference type="ARBA" id="ARBA00004148"/>
    </source>
</evidence>
<keyword evidence="4" id="KW-0926">Vacuole</keyword>
<sequence>VKICGFHPVGAQNSGGFVVFDIEIHTREGTLIKAHKRYSAFVRLRSDLITAFPRLKTLIPRLPPKSSLAKYRPSFLERRRQQLSYWLTTVLLHPETGSSALLRKWVLE</sequence>
<keyword evidence="6" id="KW-0472">Membrane</keyword>
<dbReference type="AlphaFoldDB" id="A0A1Y2EC50"/>
<evidence type="ECO:0000259" key="10">
    <source>
        <dbReference type="PROSITE" id="PS50195"/>
    </source>
</evidence>
<evidence type="ECO:0000256" key="5">
    <source>
        <dbReference type="ARBA" id="ARBA00022753"/>
    </source>
</evidence>
<proteinExistence type="inferred from homology"/>
<dbReference type="InterPro" id="IPR036871">
    <property type="entry name" value="PX_dom_sf"/>
</dbReference>
<accession>A0A1Y2EC50</accession>
<comment type="function">
    <text evidence="7">Recruits the lipid transfer protein VPS13 to endosomal and vacuolar membranes.</text>
</comment>
<feature type="domain" description="PX" evidence="10">
    <location>
        <begin position="1"/>
        <end position="108"/>
    </location>
</feature>
<keyword evidence="12" id="KW-1185">Reference proteome</keyword>
<protein>
    <recommendedName>
        <fullName evidence="8">Endosomal/vacuolar adapter protein YPT35</fullName>
    </recommendedName>
    <alternativeName>
        <fullName evidence="9">PX domain-containing protein YPT35</fullName>
    </alternativeName>
</protein>
<evidence type="ECO:0000256" key="6">
    <source>
        <dbReference type="ARBA" id="ARBA00023136"/>
    </source>
</evidence>
<evidence type="ECO:0000256" key="8">
    <source>
        <dbReference type="ARBA" id="ARBA00033774"/>
    </source>
</evidence>
<gene>
    <name evidence="11" type="ORF">BCR35DRAFT_269862</name>
</gene>
<feature type="non-terminal residue" evidence="11">
    <location>
        <position position="1"/>
    </location>
</feature>
<dbReference type="InParanoid" id="A0A1Y2EC50"/>
<dbReference type="GO" id="GO:0010008">
    <property type="term" value="C:endosome membrane"/>
    <property type="evidence" value="ECO:0007669"/>
    <property type="project" value="UniProtKB-SubCell"/>
</dbReference>
<evidence type="ECO:0000256" key="9">
    <source>
        <dbReference type="ARBA" id="ARBA00033785"/>
    </source>
</evidence>
<dbReference type="STRING" id="106004.A0A1Y2EC50"/>
<comment type="similarity">
    <text evidence="3">Belongs to the YPT35 family.</text>
</comment>
<dbReference type="EMBL" id="MCGR01000058">
    <property type="protein sequence ID" value="ORY69122.1"/>
    <property type="molecule type" value="Genomic_DNA"/>
</dbReference>
<dbReference type="SMART" id="SM00312">
    <property type="entry name" value="PX"/>
    <property type="match status" value="1"/>
</dbReference>
<keyword evidence="5" id="KW-0967">Endosome</keyword>
<evidence type="ECO:0000256" key="7">
    <source>
        <dbReference type="ARBA" id="ARBA00033728"/>
    </source>
</evidence>
<dbReference type="SUPFAM" id="SSF64268">
    <property type="entry name" value="PX domain"/>
    <property type="match status" value="1"/>
</dbReference>
<name>A0A1Y2EC50_9BASI</name>
<dbReference type="Proteomes" id="UP000193467">
    <property type="component" value="Unassembled WGS sequence"/>
</dbReference>
<evidence type="ECO:0000313" key="11">
    <source>
        <dbReference type="EMBL" id="ORY69122.1"/>
    </source>
</evidence>
<dbReference type="InterPro" id="IPR037917">
    <property type="entry name" value="Ypt35_PX"/>
</dbReference>
<evidence type="ECO:0000256" key="3">
    <source>
        <dbReference type="ARBA" id="ARBA00007426"/>
    </source>
</evidence>
<dbReference type="Gene3D" id="3.30.1520.10">
    <property type="entry name" value="Phox-like domain"/>
    <property type="match status" value="1"/>
</dbReference>
<dbReference type="OrthoDB" id="2536364at2759"/>
<comment type="subcellular location">
    <subcellularLocation>
        <location evidence="2">Endosome</location>
    </subcellularLocation>
    <subcellularLocation>
        <location evidence="1">Vacuole membrane</location>
        <topology evidence="1">Peripheral membrane protein</topology>
    </subcellularLocation>
</comment>
<dbReference type="GO" id="GO:0005774">
    <property type="term" value="C:vacuolar membrane"/>
    <property type="evidence" value="ECO:0007669"/>
    <property type="project" value="UniProtKB-SubCell"/>
</dbReference>
<organism evidence="11 12">
    <name type="scientific">Leucosporidium creatinivorum</name>
    <dbReference type="NCBI Taxonomy" id="106004"/>
    <lineage>
        <taxon>Eukaryota</taxon>
        <taxon>Fungi</taxon>
        <taxon>Dikarya</taxon>
        <taxon>Basidiomycota</taxon>
        <taxon>Pucciniomycotina</taxon>
        <taxon>Microbotryomycetes</taxon>
        <taxon>Leucosporidiales</taxon>
        <taxon>Leucosporidium</taxon>
    </lineage>
</organism>
<evidence type="ECO:0000256" key="2">
    <source>
        <dbReference type="ARBA" id="ARBA00004177"/>
    </source>
</evidence>
<evidence type="ECO:0000256" key="4">
    <source>
        <dbReference type="ARBA" id="ARBA00022554"/>
    </source>
</evidence>